<comment type="caution">
    <text evidence="2">The sequence shown here is derived from an EMBL/GenBank/DDBJ whole genome shotgun (WGS) entry which is preliminary data.</text>
</comment>
<dbReference type="Gene3D" id="3.10.180.10">
    <property type="entry name" value="2,3-Dihydroxybiphenyl 1,2-Dioxygenase, domain 1"/>
    <property type="match status" value="1"/>
</dbReference>
<evidence type="ECO:0000259" key="1">
    <source>
        <dbReference type="Pfam" id="PF13468"/>
    </source>
</evidence>
<dbReference type="Proteomes" id="UP000295361">
    <property type="component" value="Unassembled WGS sequence"/>
</dbReference>
<keyword evidence="3" id="KW-1185">Reference proteome</keyword>
<protein>
    <submittedName>
        <fullName evidence="2">Glyoxalase-like protein</fullName>
    </submittedName>
</protein>
<dbReference type="EMBL" id="SNXS01000007">
    <property type="protein sequence ID" value="TDP62552.1"/>
    <property type="molecule type" value="Genomic_DNA"/>
</dbReference>
<gene>
    <name evidence="2" type="ORF">DES47_107130</name>
</gene>
<dbReference type="InParanoid" id="A0A4R6QIV8"/>
<evidence type="ECO:0000313" key="2">
    <source>
        <dbReference type="EMBL" id="TDP62552.1"/>
    </source>
</evidence>
<organism evidence="2 3">
    <name type="scientific">Roseateles toxinivorans</name>
    <dbReference type="NCBI Taxonomy" id="270368"/>
    <lineage>
        <taxon>Bacteria</taxon>
        <taxon>Pseudomonadati</taxon>
        <taxon>Pseudomonadota</taxon>
        <taxon>Betaproteobacteria</taxon>
        <taxon>Burkholderiales</taxon>
        <taxon>Sphaerotilaceae</taxon>
        <taxon>Roseateles</taxon>
    </lineage>
</organism>
<dbReference type="AlphaFoldDB" id="A0A4R6QIV8"/>
<dbReference type="InterPro" id="IPR025870">
    <property type="entry name" value="Glyoxalase-like_dom"/>
</dbReference>
<dbReference type="InterPro" id="IPR029068">
    <property type="entry name" value="Glyas_Bleomycin-R_OHBP_Dase"/>
</dbReference>
<feature type="domain" description="Glyoxalase-like" evidence="1">
    <location>
        <begin position="7"/>
        <end position="194"/>
    </location>
</feature>
<evidence type="ECO:0000313" key="3">
    <source>
        <dbReference type="Proteomes" id="UP000295361"/>
    </source>
</evidence>
<dbReference type="OrthoDB" id="5801364at2"/>
<dbReference type="RefSeq" id="WP_133703015.1">
    <property type="nucleotide sequence ID" value="NZ_SNXS01000007.1"/>
</dbReference>
<name>A0A4R6QIV8_9BURK</name>
<dbReference type="Pfam" id="PF13468">
    <property type="entry name" value="Glyoxalase_3"/>
    <property type="match status" value="1"/>
</dbReference>
<reference evidence="2 3" key="1">
    <citation type="submission" date="2019-03" db="EMBL/GenBank/DDBJ databases">
        <title>Genomic Encyclopedia of Type Strains, Phase IV (KMG-IV): sequencing the most valuable type-strain genomes for metagenomic binning, comparative biology and taxonomic classification.</title>
        <authorList>
            <person name="Goeker M."/>
        </authorList>
    </citation>
    <scope>NUCLEOTIDE SEQUENCE [LARGE SCALE GENOMIC DNA]</scope>
    <source>
        <strain evidence="2 3">DSM 16998</strain>
    </source>
</reference>
<proteinExistence type="predicted"/>
<sequence>MSRQAELDHLVIGALTLDEGVAWCEATLGVTPGPGGKHGLMSTHNRLLSIATPEFPRAYLEIIAIDPEALDPGRVRWFDLDEGRVQQQLSQGPQLLHWVMRVRDIKSAHGQWRALGLDAGELLQASRLTPHGELRWQIAVRSDGRRLLQGALPLLIEWGEVHPADTMPISGVQLRSLGVGSLDAEFARRALAHLGLQGLGGHSGAASFAVQLDTPKGLVSLQSLS</sequence>
<accession>A0A4R6QIV8</accession>